<feature type="region of interest" description="Disordered" evidence="1">
    <location>
        <begin position="427"/>
        <end position="449"/>
    </location>
</feature>
<dbReference type="STRING" id="999627.SAMN05216236_11569"/>
<dbReference type="InterPro" id="IPR021136">
    <property type="entry name" value="Flagellar_hook_control-like_C"/>
</dbReference>
<feature type="region of interest" description="Disordered" evidence="1">
    <location>
        <begin position="22"/>
        <end position="79"/>
    </location>
</feature>
<organism evidence="3 4">
    <name type="scientific">Sedimentitalea nanhaiensis</name>
    <dbReference type="NCBI Taxonomy" id="999627"/>
    <lineage>
        <taxon>Bacteria</taxon>
        <taxon>Pseudomonadati</taxon>
        <taxon>Pseudomonadota</taxon>
        <taxon>Alphaproteobacteria</taxon>
        <taxon>Rhodobacterales</taxon>
        <taxon>Paracoccaceae</taxon>
        <taxon>Sedimentitalea</taxon>
    </lineage>
</organism>
<sequence length="449" mass="47664">MNNNVGNAIEFRGNMHISVMPSPATGDSINEKMASASSKSELRRQTPTFGALFDSTSDDELPIEASADAAPDEACGEAPDDAEVLPTEIHATPMVRDQKIHTEPEDDADLVFDADLNDSGEADTDWLVGENQQAISPDPVAGAIGEKIAGEVCATPVSNGKSDSADGVKSLDSDPAGVARGTRQQGVWVRTEWSSADMERSGEGNENRARIPEQVGSALVGEFASQDKNVKVRSARGTSELFEGQKNHVAAEAAERMTHRLAPKMTDAGTLGMSHFSLLDSEPQFGPGSLGRETFQGLPGRADTGPVATGSVASELGLQRAETVRSAAAQAVEVFVRQPGKPVEITLNPQELGKVRMALSTTEVGVTVVILSDRPETLDLMRRNIDQLAQEFRNLGYESTNFQFGEEATGDAPHRREGEAYVVAEETSAGALAPASNPRPVSTGLDLRL</sequence>
<dbReference type="Gene3D" id="3.30.750.140">
    <property type="match status" value="1"/>
</dbReference>
<evidence type="ECO:0000313" key="4">
    <source>
        <dbReference type="Proteomes" id="UP000182466"/>
    </source>
</evidence>
<dbReference type="InterPro" id="IPR038610">
    <property type="entry name" value="FliK-like_C_sf"/>
</dbReference>
<protein>
    <submittedName>
        <fullName evidence="3">Hook-length control protein FliK</fullName>
    </submittedName>
</protein>
<proteinExistence type="predicted"/>
<dbReference type="EMBL" id="FPAW01000015">
    <property type="protein sequence ID" value="SFT96246.1"/>
    <property type="molecule type" value="Genomic_DNA"/>
</dbReference>
<accession>A0A1I7C9Y7</accession>
<feature type="compositionally biased region" description="Basic and acidic residues" evidence="1">
    <location>
        <begin position="163"/>
        <end position="172"/>
    </location>
</feature>
<keyword evidence="4" id="KW-1185">Reference proteome</keyword>
<gene>
    <name evidence="3" type="ORF">SAMN05216236_11569</name>
</gene>
<dbReference type="AlphaFoldDB" id="A0A1I7C9Y7"/>
<evidence type="ECO:0000256" key="1">
    <source>
        <dbReference type="SAM" id="MobiDB-lite"/>
    </source>
</evidence>
<feature type="compositionally biased region" description="Acidic residues" evidence="1">
    <location>
        <begin position="70"/>
        <end position="79"/>
    </location>
</feature>
<name>A0A1I7C9Y7_9RHOB</name>
<feature type="region of interest" description="Disordered" evidence="1">
    <location>
        <begin position="159"/>
        <end position="184"/>
    </location>
</feature>
<dbReference type="Pfam" id="PF02120">
    <property type="entry name" value="Flg_hook"/>
    <property type="match status" value="1"/>
</dbReference>
<feature type="domain" description="Flagellar hook-length control protein-like C-terminal" evidence="2">
    <location>
        <begin position="331"/>
        <end position="408"/>
    </location>
</feature>
<dbReference type="CDD" id="cd17470">
    <property type="entry name" value="T3SS_Flik_C"/>
    <property type="match status" value="1"/>
</dbReference>
<evidence type="ECO:0000313" key="3">
    <source>
        <dbReference type="EMBL" id="SFT96246.1"/>
    </source>
</evidence>
<evidence type="ECO:0000259" key="2">
    <source>
        <dbReference type="Pfam" id="PF02120"/>
    </source>
</evidence>
<dbReference type="eggNOG" id="COG3144">
    <property type="taxonomic scope" value="Bacteria"/>
</dbReference>
<dbReference type="Proteomes" id="UP000182466">
    <property type="component" value="Unassembled WGS sequence"/>
</dbReference>
<reference evidence="3 4" key="1">
    <citation type="submission" date="2016-10" db="EMBL/GenBank/DDBJ databases">
        <authorList>
            <person name="de Groot N.N."/>
        </authorList>
    </citation>
    <scope>NUCLEOTIDE SEQUENCE [LARGE SCALE GENOMIC DNA]</scope>
    <source>
        <strain evidence="3 4">CGMCC 1.10959</strain>
    </source>
</reference>